<feature type="domain" description="ENPP1-3/EXOG-like endonuclease/phosphodiesterase" evidence="2">
    <location>
        <begin position="57"/>
        <end position="273"/>
    </location>
</feature>
<reference evidence="5" key="1">
    <citation type="submission" date="2025-08" db="UniProtKB">
        <authorList>
            <consortium name="RefSeq"/>
        </authorList>
    </citation>
    <scope>IDENTIFICATION</scope>
    <source>
        <tissue evidence="5">Blood</tissue>
    </source>
</reference>
<dbReference type="GO" id="GO:0003676">
    <property type="term" value="F:nucleic acid binding"/>
    <property type="evidence" value="ECO:0007669"/>
    <property type="project" value="InterPro"/>
</dbReference>
<dbReference type="Proteomes" id="UP001190640">
    <property type="component" value="Chromosome 9"/>
</dbReference>
<feature type="chain" id="PRO_5041698132" evidence="1">
    <location>
        <begin position="20"/>
        <end position="279"/>
    </location>
</feature>
<dbReference type="InterPro" id="IPR020821">
    <property type="entry name" value="ENPP1-3/EXOG-like_nuc-like"/>
</dbReference>
<dbReference type="GeneID" id="129336167"/>
<dbReference type="GO" id="GO:0016787">
    <property type="term" value="F:hydrolase activity"/>
    <property type="evidence" value="ECO:0007669"/>
    <property type="project" value="InterPro"/>
</dbReference>
<organism evidence="4 5">
    <name type="scientific">Eublepharis macularius</name>
    <name type="common">Leopard gecko</name>
    <name type="synonym">Cyrtodactylus macularius</name>
    <dbReference type="NCBI Taxonomy" id="481883"/>
    <lineage>
        <taxon>Eukaryota</taxon>
        <taxon>Metazoa</taxon>
        <taxon>Chordata</taxon>
        <taxon>Craniata</taxon>
        <taxon>Vertebrata</taxon>
        <taxon>Euteleostomi</taxon>
        <taxon>Lepidosauria</taxon>
        <taxon>Squamata</taxon>
        <taxon>Bifurcata</taxon>
        <taxon>Gekkota</taxon>
        <taxon>Eublepharidae</taxon>
        <taxon>Eublepharinae</taxon>
        <taxon>Eublepharis</taxon>
    </lineage>
</organism>
<evidence type="ECO:0000259" key="3">
    <source>
        <dbReference type="SMART" id="SM00892"/>
    </source>
</evidence>
<keyword evidence="4" id="KW-1185">Reference proteome</keyword>
<dbReference type="InterPro" id="IPR044929">
    <property type="entry name" value="DNA/RNA_non-sp_Endonuclease_sf"/>
</dbReference>
<feature type="domain" description="DNA/RNA non-specific endonuclease/pyrophosphatase/phosphodiesterase" evidence="3">
    <location>
        <begin position="56"/>
        <end position="273"/>
    </location>
</feature>
<evidence type="ECO:0000259" key="2">
    <source>
        <dbReference type="SMART" id="SM00477"/>
    </source>
</evidence>
<dbReference type="SMART" id="SM00477">
    <property type="entry name" value="NUC"/>
    <property type="match status" value="1"/>
</dbReference>
<dbReference type="SUPFAM" id="SSF54060">
    <property type="entry name" value="His-Me finger endonucleases"/>
    <property type="match status" value="1"/>
</dbReference>
<dbReference type="InterPro" id="IPR001604">
    <property type="entry name" value="Endo_G_ENPP1-like_dom"/>
</dbReference>
<dbReference type="GO" id="GO:0046872">
    <property type="term" value="F:metal ion binding"/>
    <property type="evidence" value="ECO:0007669"/>
    <property type="project" value="InterPro"/>
</dbReference>
<dbReference type="PANTHER" id="PTHR21472">
    <property type="entry name" value="ENDONUCLEASE DOMAIN-CONTAINING 1 PROTEIN ENDOD1"/>
    <property type="match status" value="1"/>
</dbReference>
<dbReference type="AlphaFoldDB" id="A0AA97L7L3"/>
<evidence type="ECO:0000313" key="4">
    <source>
        <dbReference type="Proteomes" id="UP001190640"/>
    </source>
</evidence>
<feature type="signal peptide" evidence="1">
    <location>
        <begin position="1"/>
        <end position="19"/>
    </location>
</feature>
<dbReference type="Gene3D" id="3.40.570.10">
    <property type="entry name" value="Extracellular Endonuclease, subunit A"/>
    <property type="match status" value="1"/>
</dbReference>
<sequence>MLLPLLFLISASFLIPGDSEVVQSFNKCSGFFFKKKFPSDALKPFNPARICQRYQNKYVFATMYDRTKRIPIYSAYIYNPRPGERAVDWMIEPQLADRRYRTNMEDERETTIPVAEIKASQATFNDYAGVPYPLDKGHLNPVVHQADDVSKAATFTLTNIVPQFSRLNQRSWAEYETQTMATKKNQFGCNKIYVITGVVPGDTFIAGGRVNYPSHVWSAACCEIDKNRRKSWGVIADNNWDIPPGVIPPVTERTLRQLEQDLERLFKKKRVDLFSSSCY</sequence>
<dbReference type="PANTHER" id="PTHR21472:SF26">
    <property type="entry name" value="ENDONUCLEASE DOMAIN CONTAINING 1"/>
    <property type="match status" value="1"/>
</dbReference>
<keyword evidence="1" id="KW-0732">Signal</keyword>
<gene>
    <name evidence="5" type="primary">LOC129336167</name>
</gene>
<dbReference type="KEGG" id="emc:129336167"/>
<dbReference type="SMART" id="SM00892">
    <property type="entry name" value="Endonuclease_NS"/>
    <property type="match status" value="1"/>
</dbReference>
<proteinExistence type="predicted"/>
<dbReference type="InterPro" id="IPR044925">
    <property type="entry name" value="His-Me_finger_sf"/>
</dbReference>
<name>A0AA97L7L3_EUBMA</name>
<accession>A0AA97L7L3</accession>
<dbReference type="Pfam" id="PF01223">
    <property type="entry name" value="Endonuclease_NS"/>
    <property type="match status" value="1"/>
</dbReference>
<protein>
    <submittedName>
        <fullName evidence="5">Endonuclease domain-containing 1 protein-like</fullName>
    </submittedName>
</protein>
<evidence type="ECO:0000313" key="5">
    <source>
        <dbReference type="RefSeq" id="XP_054845178.1"/>
    </source>
</evidence>
<evidence type="ECO:0000256" key="1">
    <source>
        <dbReference type="SAM" id="SignalP"/>
    </source>
</evidence>
<dbReference type="RefSeq" id="XP_054845178.1">
    <property type="nucleotide sequence ID" value="XM_054989203.1"/>
</dbReference>
<dbReference type="InterPro" id="IPR039015">
    <property type="entry name" value="ENDOD1"/>
</dbReference>